<protein>
    <submittedName>
        <fullName evidence="1">Uncharacterized protein</fullName>
    </submittedName>
</protein>
<evidence type="ECO:0000313" key="1">
    <source>
        <dbReference type="EMBL" id="JAD26799.1"/>
    </source>
</evidence>
<accession>A0A0A8YJN1</accession>
<reference evidence="1" key="1">
    <citation type="submission" date="2014-09" db="EMBL/GenBank/DDBJ databases">
        <authorList>
            <person name="Magalhaes I.L.F."/>
            <person name="Oliveira U."/>
            <person name="Santos F.R."/>
            <person name="Vidigal T.H.D.A."/>
            <person name="Brescovit A.D."/>
            <person name="Santos A.J."/>
        </authorList>
    </citation>
    <scope>NUCLEOTIDE SEQUENCE</scope>
    <source>
        <tissue evidence="1">Shoot tissue taken approximately 20 cm above the soil surface</tissue>
    </source>
</reference>
<name>A0A0A8YJN1_ARUDO</name>
<reference evidence="1" key="2">
    <citation type="journal article" date="2015" name="Data Brief">
        <title>Shoot transcriptome of the giant reed, Arundo donax.</title>
        <authorList>
            <person name="Barrero R.A."/>
            <person name="Guerrero F.D."/>
            <person name="Moolhuijzen P."/>
            <person name="Goolsby J.A."/>
            <person name="Tidwell J."/>
            <person name="Bellgard S.E."/>
            <person name="Bellgard M.I."/>
        </authorList>
    </citation>
    <scope>NUCLEOTIDE SEQUENCE</scope>
    <source>
        <tissue evidence="1">Shoot tissue taken approximately 20 cm above the soil surface</tissue>
    </source>
</reference>
<proteinExistence type="predicted"/>
<dbReference type="AlphaFoldDB" id="A0A0A8YJN1"/>
<organism evidence="1">
    <name type="scientific">Arundo donax</name>
    <name type="common">Giant reed</name>
    <name type="synonym">Donax arundinaceus</name>
    <dbReference type="NCBI Taxonomy" id="35708"/>
    <lineage>
        <taxon>Eukaryota</taxon>
        <taxon>Viridiplantae</taxon>
        <taxon>Streptophyta</taxon>
        <taxon>Embryophyta</taxon>
        <taxon>Tracheophyta</taxon>
        <taxon>Spermatophyta</taxon>
        <taxon>Magnoliopsida</taxon>
        <taxon>Liliopsida</taxon>
        <taxon>Poales</taxon>
        <taxon>Poaceae</taxon>
        <taxon>PACMAD clade</taxon>
        <taxon>Arundinoideae</taxon>
        <taxon>Arundineae</taxon>
        <taxon>Arundo</taxon>
    </lineage>
</organism>
<sequence>MMENDISHLLSYGTTLLINMHRGSWRMIHCGKGSFKLGRHLNFGFVCCRVRCLHCRDVE</sequence>
<dbReference type="EMBL" id="GBRH01271096">
    <property type="protein sequence ID" value="JAD26799.1"/>
    <property type="molecule type" value="Transcribed_RNA"/>
</dbReference>